<dbReference type="OrthoDB" id="73240at2759"/>
<accession>A0A6A4ZI30</accession>
<sequence>CLTENAIRILFIEKYATAASVNPVEGPILYLKKLHEFVSNVIECNPGKVGNYPTLWRHFTSQLGVQYWSTAPFTVGKDNLVALPRCTSSLASGWDSYYINGRFTCAEVTTLYGNVYFIDATNPFYMVENIFSSNQAAAVFQYVGGPISPTNALIQQCEGLAEESPLPFSNPATLRGLLDGVRTWDAASNNAVRPRLLAEVFAQFQGTLKQPILEGNGILYYCAFYACRANNGGDTTACFPEVTNDDWALPNYQVDTWNELTDDIEACLDEEWITPFDIEEIASRLTKHLSFRSHICEAE</sequence>
<organism evidence="1">
    <name type="scientific">Aphanomyces stellatus</name>
    <dbReference type="NCBI Taxonomy" id="120398"/>
    <lineage>
        <taxon>Eukaryota</taxon>
        <taxon>Sar</taxon>
        <taxon>Stramenopiles</taxon>
        <taxon>Oomycota</taxon>
        <taxon>Saprolegniomycetes</taxon>
        <taxon>Saprolegniales</taxon>
        <taxon>Verrucalvaceae</taxon>
        <taxon>Aphanomyces</taxon>
    </lineage>
</organism>
<dbReference type="EMBL" id="VJMH01002700">
    <property type="protein sequence ID" value="KAF0707909.1"/>
    <property type="molecule type" value="Genomic_DNA"/>
</dbReference>
<name>A0A6A4ZI30_9STRA</name>
<comment type="caution">
    <text evidence="1">The sequence shown here is derived from an EMBL/GenBank/DDBJ whole genome shotgun (WGS) entry which is preliminary data.</text>
</comment>
<reference evidence="1" key="1">
    <citation type="submission" date="2019-06" db="EMBL/GenBank/DDBJ databases">
        <title>Genomics analysis of Aphanomyces spp. identifies a new class of oomycete effector associated with host adaptation.</title>
        <authorList>
            <person name="Gaulin E."/>
        </authorList>
    </citation>
    <scope>NUCLEOTIDE SEQUENCE</scope>
    <source>
        <strain evidence="1">CBS 578.67</strain>
    </source>
</reference>
<proteinExistence type="predicted"/>
<protein>
    <submittedName>
        <fullName evidence="1">Uncharacterized protein</fullName>
    </submittedName>
</protein>
<dbReference type="AlphaFoldDB" id="A0A6A4ZI30"/>
<gene>
    <name evidence="1" type="ORF">As57867_006488</name>
</gene>
<feature type="non-terminal residue" evidence="1">
    <location>
        <position position="1"/>
    </location>
</feature>
<evidence type="ECO:0000313" key="1">
    <source>
        <dbReference type="EMBL" id="KAF0707909.1"/>
    </source>
</evidence>
<feature type="non-terminal residue" evidence="1">
    <location>
        <position position="299"/>
    </location>
</feature>